<keyword evidence="2" id="KW-1185">Reference proteome</keyword>
<dbReference type="EMBL" id="GL379968">
    <property type="protein sequence ID" value="EGT39338.1"/>
    <property type="molecule type" value="Genomic_DNA"/>
</dbReference>
<evidence type="ECO:0000313" key="2">
    <source>
        <dbReference type="Proteomes" id="UP000008068"/>
    </source>
</evidence>
<proteinExistence type="predicted"/>
<protein>
    <submittedName>
        <fullName evidence="1">Uncharacterized protein</fullName>
    </submittedName>
</protein>
<accession>G0NX18</accession>
<dbReference type="InParanoid" id="G0NX18"/>
<sequence>MAGISDYSQFFHPLLTSSLKYWKVSKEIENGGASHRSECLGLPSYSSIDEDAIELDANDPFLFIIIEDGHPIWIGICNQLQLSTNL</sequence>
<dbReference type="AlphaFoldDB" id="G0NX18"/>
<name>G0NX18_CAEBE</name>
<reference evidence="2" key="1">
    <citation type="submission" date="2011-07" db="EMBL/GenBank/DDBJ databases">
        <authorList>
            <consortium name="Caenorhabditis brenneri Sequencing and Analysis Consortium"/>
            <person name="Wilson R.K."/>
        </authorList>
    </citation>
    <scope>NUCLEOTIDE SEQUENCE [LARGE SCALE GENOMIC DNA]</scope>
    <source>
        <strain evidence="2">PB2801</strain>
    </source>
</reference>
<evidence type="ECO:0000313" key="1">
    <source>
        <dbReference type="EMBL" id="EGT39338.1"/>
    </source>
</evidence>
<dbReference type="Proteomes" id="UP000008068">
    <property type="component" value="Unassembled WGS sequence"/>
</dbReference>
<dbReference type="HOGENOM" id="CLU_2499886_0_0_1"/>
<organism evidence="2">
    <name type="scientific">Caenorhabditis brenneri</name>
    <name type="common">Nematode worm</name>
    <dbReference type="NCBI Taxonomy" id="135651"/>
    <lineage>
        <taxon>Eukaryota</taxon>
        <taxon>Metazoa</taxon>
        <taxon>Ecdysozoa</taxon>
        <taxon>Nematoda</taxon>
        <taxon>Chromadorea</taxon>
        <taxon>Rhabditida</taxon>
        <taxon>Rhabditina</taxon>
        <taxon>Rhabditomorpha</taxon>
        <taxon>Rhabditoidea</taxon>
        <taxon>Rhabditidae</taxon>
        <taxon>Peloderinae</taxon>
        <taxon>Caenorhabditis</taxon>
    </lineage>
</organism>
<gene>
    <name evidence="1" type="ORF">CAEBREN_24440</name>
</gene>